<organism evidence="2 3">
    <name type="scientific">Protopolystoma xenopodis</name>
    <dbReference type="NCBI Taxonomy" id="117903"/>
    <lineage>
        <taxon>Eukaryota</taxon>
        <taxon>Metazoa</taxon>
        <taxon>Spiralia</taxon>
        <taxon>Lophotrochozoa</taxon>
        <taxon>Platyhelminthes</taxon>
        <taxon>Monogenea</taxon>
        <taxon>Polyopisthocotylea</taxon>
        <taxon>Polystomatidea</taxon>
        <taxon>Polystomatidae</taxon>
        <taxon>Protopolystoma</taxon>
    </lineage>
</organism>
<dbReference type="EMBL" id="CAAALY010255145">
    <property type="protein sequence ID" value="VEL37488.1"/>
    <property type="molecule type" value="Genomic_DNA"/>
</dbReference>
<comment type="caution">
    <text evidence="2">The sequence shown here is derived from an EMBL/GenBank/DDBJ whole genome shotgun (WGS) entry which is preliminary data.</text>
</comment>
<evidence type="ECO:0000256" key="1">
    <source>
        <dbReference type="SAM" id="MobiDB-lite"/>
    </source>
</evidence>
<sequence length="160" mass="16955">MGSAIPSSDIAPSTTSVSDSSMRPPVTVPLPITEINKQAIFKANETKNDITLPHKGSPLLISCRVARLESGHNLPNGSIRKDTITPSDPGPTSDDPSSTSDGGANAPSSPYAVAARLSKSMAEDALFRNPQAPPLAKKFKWKPAPIYIPPQVNLSYFYLG</sequence>
<reference evidence="2" key="1">
    <citation type="submission" date="2018-11" db="EMBL/GenBank/DDBJ databases">
        <authorList>
            <consortium name="Pathogen Informatics"/>
        </authorList>
    </citation>
    <scope>NUCLEOTIDE SEQUENCE</scope>
</reference>
<evidence type="ECO:0000313" key="2">
    <source>
        <dbReference type="EMBL" id="VEL37488.1"/>
    </source>
</evidence>
<proteinExistence type="predicted"/>
<feature type="compositionally biased region" description="Polar residues" evidence="1">
    <location>
        <begin position="10"/>
        <end position="21"/>
    </location>
</feature>
<dbReference type="AlphaFoldDB" id="A0A3S5B5Z0"/>
<dbReference type="Proteomes" id="UP000784294">
    <property type="component" value="Unassembled WGS sequence"/>
</dbReference>
<keyword evidence="3" id="KW-1185">Reference proteome</keyword>
<name>A0A3S5B5Z0_9PLAT</name>
<protein>
    <submittedName>
        <fullName evidence="2">Uncharacterized protein</fullName>
    </submittedName>
</protein>
<evidence type="ECO:0000313" key="3">
    <source>
        <dbReference type="Proteomes" id="UP000784294"/>
    </source>
</evidence>
<accession>A0A3S5B5Z0</accession>
<feature type="compositionally biased region" description="Low complexity" evidence="1">
    <location>
        <begin position="84"/>
        <end position="103"/>
    </location>
</feature>
<gene>
    <name evidence="2" type="ORF">PXEA_LOCUS30928</name>
</gene>
<feature type="region of interest" description="Disordered" evidence="1">
    <location>
        <begin position="71"/>
        <end position="112"/>
    </location>
</feature>
<feature type="region of interest" description="Disordered" evidence="1">
    <location>
        <begin position="1"/>
        <end position="32"/>
    </location>
</feature>